<evidence type="ECO:0000313" key="3">
    <source>
        <dbReference type="Ensembl" id="ENSLLEP00000020308.1"/>
    </source>
</evidence>
<name>A0A8C5MYZ6_9ANUR</name>
<feature type="coiled-coil region" evidence="1">
    <location>
        <begin position="916"/>
        <end position="943"/>
    </location>
</feature>
<accession>A0A8C5MYZ6</accession>
<feature type="coiled-coil region" evidence="1">
    <location>
        <begin position="1012"/>
        <end position="1053"/>
    </location>
</feature>
<organism evidence="3 4">
    <name type="scientific">Leptobrachium leishanense</name>
    <name type="common">Leishan spiny toad</name>
    <dbReference type="NCBI Taxonomy" id="445787"/>
    <lineage>
        <taxon>Eukaryota</taxon>
        <taxon>Metazoa</taxon>
        <taxon>Chordata</taxon>
        <taxon>Craniata</taxon>
        <taxon>Vertebrata</taxon>
        <taxon>Euteleostomi</taxon>
        <taxon>Amphibia</taxon>
        <taxon>Batrachia</taxon>
        <taxon>Anura</taxon>
        <taxon>Pelobatoidea</taxon>
        <taxon>Megophryidae</taxon>
        <taxon>Leptobrachium</taxon>
    </lineage>
</organism>
<dbReference type="InterPro" id="IPR028728">
    <property type="entry name" value="Astrin"/>
</dbReference>
<sequence length="1385" mass="155904">MSSPKKNTSPKNCIPSVNTVNGKSRVRTPLQDLTGQHISSEQRITRSSAKRLSGLAASLRSQALKESSRSTQSTPVRVWNNTLPKVVLTECVGQKHSKLKPCSLSKCKFEKLNVVAPTKSLDCSSLSSHPRKNVRLTEQLSDAELIKSPEVSSPDTVRVEGGEDLTTVGLETNTHQKTIAQECCVLGSENLSHVCEGSRLMEKPCSVQKEEQTAIANASYTKGDNKAGTSEHGECYTLLSEGMLSSSFNNQPNVSTGDATCVSHPGETGPVELCPSVVDEFEVLVNADEIKAPVCNDTYVIDPSLNVSQEVVEQACLTSPSVVASIMLVEIDASMAEINEEELSLLEPTSGVLHETCDIQDLLQSDRTDLYELLTTSLPGFFPIDQRDCPGATDDNLPKDVTKDTDPTMISSILVSSFLLDQSDCPDFPAITDTAQHCLPQSINANLPSVLPSEELLGDVYIKETANNYASFIDEVPNPVSSTERPIEQPAQHNDVCTVAESRTPFLRTSQKLPGDILFSVCQTRGAVSLSPVMQLHPTALGSPMSSNGDGSRNFHSVRNSQLDCGACISPISRSSDATWITPIMLLNKSINTSPQDFNGRDNASETDSLLWNFSVDSLHDAPREEVISRLEGSLIVIQVLSRQLQEWQKDLRSSRPSEQRDSSSQTAVSYDIKDEQYYHNLYLKSLERLQSVQRTREEEEQLFQVLRLATEALESHRTQSISMTEKLHDMMQYDKVDLTDQSLKDLKIHYSRVIAKLRRDFESERKLSASVKWAYEQQLSANKELVQFTHMIQSVCEEAEDDRTRLRLQCSDTKELMSQYNRLFETMKEKTQMALQDRETLKCERDFAYSENEELYIGVNGLTSQNDQLKTETARLTSELTSLMQHICEVKSETDQLRQDNSELAEELCAKSSSLNLLEKELNEATARALEFHDRNRELNSQIVPRLKQELFEAAQQYTALTKQFQDLETQHASQMALYNESIEFLEQENYVCREQVFETESQLKANLFALRERNLQCESQKDRIAELKKEINGLQEELDSTKQKARNMLLKMGTELSVSSVEVYGIKENLKKLTESLHDTTRGEVFDASCFSTPARKMPCSDSLVGSVLKAHYGKDGTASETKNVTSIWSETSAFSVVRPLNSPTAGEEEDQLPDVLREINDSVVGFANSSSKIIETKLQIIKDLGREIFLLQEELQRKEYQYKSDIRDLKDDIHTLERKNQNLTDGLNRKQQCIRELEELAHQQEQKIMQQLRKKKEQEEIFEENASLKQSLELSENAVCLLKEEMAKNPTSAARDWIEEKLMLCKDLSKLRLMLIDTEAAKSEIVRRSIKCRDILEKNLAHSERELKKLDDLIQKIRETLLTIPDVVSSNDELIQIMESLN</sequence>
<evidence type="ECO:0000256" key="1">
    <source>
        <dbReference type="SAM" id="Coils"/>
    </source>
</evidence>
<feature type="compositionally biased region" description="Polar residues" evidence="2">
    <location>
        <begin position="31"/>
        <end position="47"/>
    </location>
</feature>
<reference evidence="3" key="2">
    <citation type="submission" date="2025-09" db="UniProtKB">
        <authorList>
            <consortium name="Ensembl"/>
        </authorList>
    </citation>
    <scope>IDENTIFICATION</scope>
</reference>
<feature type="coiled-coil region" evidence="1">
    <location>
        <begin position="1184"/>
        <end position="1264"/>
    </location>
</feature>
<dbReference type="GeneTree" id="ENSGT00400000022377"/>
<dbReference type="Proteomes" id="UP000694569">
    <property type="component" value="Unplaced"/>
</dbReference>
<feature type="compositionally biased region" description="Polar residues" evidence="2">
    <location>
        <begin position="1"/>
        <end position="22"/>
    </location>
</feature>
<dbReference type="Ensembl" id="ENSLLET00000021107.1">
    <property type="protein sequence ID" value="ENSLLEP00000020308.1"/>
    <property type="gene ID" value="ENSLLEG00000012866.1"/>
</dbReference>
<feature type="coiled-coil region" evidence="1">
    <location>
        <begin position="1336"/>
        <end position="1363"/>
    </location>
</feature>
<evidence type="ECO:0000313" key="4">
    <source>
        <dbReference type="Proteomes" id="UP000694569"/>
    </source>
</evidence>
<keyword evidence="1" id="KW-0175">Coiled coil</keyword>
<dbReference type="GO" id="GO:0051988">
    <property type="term" value="P:regulation of attachment of spindle microtubules to kinetochore"/>
    <property type="evidence" value="ECO:0007669"/>
    <property type="project" value="InterPro"/>
</dbReference>
<dbReference type="PANTHER" id="PTHR15347">
    <property type="entry name" value="SPERM-ASSOCIATED ANTIGEN 5"/>
    <property type="match status" value="1"/>
</dbReference>
<protein>
    <recommendedName>
        <fullName evidence="5">Sperm-associated antigen 5</fullName>
    </recommendedName>
</protein>
<evidence type="ECO:0008006" key="5">
    <source>
        <dbReference type="Google" id="ProtNLM"/>
    </source>
</evidence>
<keyword evidence="4" id="KW-1185">Reference proteome</keyword>
<evidence type="ECO:0000256" key="2">
    <source>
        <dbReference type="SAM" id="MobiDB-lite"/>
    </source>
</evidence>
<dbReference type="PANTHER" id="PTHR15347:SF1">
    <property type="entry name" value="SPERM-ASSOCIATED ANTIGEN 5"/>
    <property type="match status" value="1"/>
</dbReference>
<feature type="region of interest" description="Disordered" evidence="2">
    <location>
        <begin position="1"/>
        <end position="49"/>
    </location>
</feature>
<proteinExistence type="predicted"/>
<dbReference type="GO" id="GO:0051301">
    <property type="term" value="P:cell division"/>
    <property type="evidence" value="ECO:0007669"/>
    <property type="project" value="InterPro"/>
</dbReference>
<dbReference type="OrthoDB" id="5972338at2759"/>
<reference evidence="3" key="1">
    <citation type="submission" date="2025-08" db="UniProtKB">
        <authorList>
            <consortium name="Ensembl"/>
        </authorList>
    </citation>
    <scope>IDENTIFICATION</scope>
</reference>